<sequence length="134" mass="14458">MSYLFIQKVRAQSRLLKRLLLSALMTGVLGLSAHVNAKDINAESAWKQIEQQAVVIDVRTANEFAAGHIEGAINIPFEEIVEGVNALNLTKDSPIVLYCRSGRRSGIADNALTEAGYSQSMNAGGFNALVEAKP</sequence>
<accession>A0A9X1ZPA5</accession>
<keyword evidence="4" id="KW-1185">Reference proteome</keyword>
<name>A0A9X1ZPA5_9GAMM</name>
<dbReference type="FunFam" id="3.40.250.10:FF:000049">
    <property type="entry name" value="Phage shock protein E"/>
    <property type="match status" value="1"/>
</dbReference>
<reference evidence="3" key="1">
    <citation type="submission" date="2022-01" db="EMBL/GenBank/DDBJ databases">
        <title>Whole genome-based taxonomy of the Shewanellaceae.</title>
        <authorList>
            <person name="Martin-Rodriguez A.J."/>
        </authorList>
    </citation>
    <scope>NUCLEOTIDE SEQUENCE</scope>
    <source>
        <strain evidence="3">DSM 16422</strain>
    </source>
</reference>
<evidence type="ECO:0000259" key="2">
    <source>
        <dbReference type="PROSITE" id="PS50206"/>
    </source>
</evidence>
<proteinExistence type="predicted"/>
<evidence type="ECO:0000313" key="3">
    <source>
        <dbReference type="EMBL" id="MCL1141598.1"/>
    </source>
</evidence>
<dbReference type="CDD" id="cd00158">
    <property type="entry name" value="RHOD"/>
    <property type="match status" value="1"/>
</dbReference>
<feature type="chain" id="PRO_5040964363" evidence="1">
    <location>
        <begin position="38"/>
        <end position="134"/>
    </location>
</feature>
<dbReference type="EMBL" id="JAKIKP010000001">
    <property type="protein sequence ID" value="MCL1141598.1"/>
    <property type="molecule type" value="Genomic_DNA"/>
</dbReference>
<dbReference type="Pfam" id="PF00581">
    <property type="entry name" value="Rhodanese"/>
    <property type="match status" value="1"/>
</dbReference>
<dbReference type="Proteomes" id="UP001139333">
    <property type="component" value="Unassembled WGS sequence"/>
</dbReference>
<dbReference type="PROSITE" id="PS50206">
    <property type="entry name" value="RHODANESE_3"/>
    <property type="match status" value="1"/>
</dbReference>
<organism evidence="3 4">
    <name type="scientific">Shewanella gaetbuli</name>
    <dbReference type="NCBI Taxonomy" id="220752"/>
    <lineage>
        <taxon>Bacteria</taxon>
        <taxon>Pseudomonadati</taxon>
        <taxon>Pseudomonadota</taxon>
        <taxon>Gammaproteobacteria</taxon>
        <taxon>Alteromonadales</taxon>
        <taxon>Shewanellaceae</taxon>
        <taxon>Shewanella</taxon>
    </lineage>
</organism>
<evidence type="ECO:0000313" key="4">
    <source>
        <dbReference type="Proteomes" id="UP001139333"/>
    </source>
</evidence>
<evidence type="ECO:0000256" key="1">
    <source>
        <dbReference type="SAM" id="SignalP"/>
    </source>
</evidence>
<dbReference type="InterPro" id="IPR001763">
    <property type="entry name" value="Rhodanese-like_dom"/>
</dbReference>
<keyword evidence="1" id="KW-0732">Signal</keyword>
<dbReference type="SUPFAM" id="SSF52821">
    <property type="entry name" value="Rhodanese/Cell cycle control phosphatase"/>
    <property type="match status" value="1"/>
</dbReference>
<dbReference type="RefSeq" id="WP_248994268.1">
    <property type="nucleotide sequence ID" value="NZ_JAKIKP010000001.1"/>
</dbReference>
<protein>
    <submittedName>
        <fullName evidence="3">Rhodanese-like domain-containing protein</fullName>
    </submittedName>
</protein>
<dbReference type="AlphaFoldDB" id="A0A9X1ZPA5"/>
<dbReference type="InterPro" id="IPR052367">
    <property type="entry name" value="Thiosulfate_ST/Rhodanese-like"/>
</dbReference>
<dbReference type="PANTHER" id="PTHR45431:SF3">
    <property type="entry name" value="RHODANESE-LIKE DOMAIN-CONTAINING PROTEIN 15, CHLOROPLASTIC"/>
    <property type="match status" value="1"/>
</dbReference>
<comment type="caution">
    <text evidence="3">The sequence shown here is derived from an EMBL/GenBank/DDBJ whole genome shotgun (WGS) entry which is preliminary data.</text>
</comment>
<dbReference type="SMART" id="SM00450">
    <property type="entry name" value="RHOD"/>
    <property type="match status" value="1"/>
</dbReference>
<dbReference type="InterPro" id="IPR036873">
    <property type="entry name" value="Rhodanese-like_dom_sf"/>
</dbReference>
<gene>
    <name evidence="3" type="ORF">L2672_02625</name>
</gene>
<dbReference type="PANTHER" id="PTHR45431">
    <property type="entry name" value="RHODANESE-LIKE DOMAIN-CONTAINING PROTEIN 15, CHLOROPLASTIC"/>
    <property type="match status" value="1"/>
</dbReference>
<feature type="domain" description="Rhodanese" evidence="2">
    <location>
        <begin position="49"/>
        <end position="134"/>
    </location>
</feature>
<feature type="signal peptide" evidence="1">
    <location>
        <begin position="1"/>
        <end position="37"/>
    </location>
</feature>
<dbReference type="Gene3D" id="3.40.250.10">
    <property type="entry name" value="Rhodanese-like domain"/>
    <property type="match status" value="1"/>
</dbReference>